<organism evidence="2 3">
    <name type="scientific">Sinorhizobium kostiense</name>
    <dbReference type="NCBI Taxonomy" id="76747"/>
    <lineage>
        <taxon>Bacteria</taxon>
        <taxon>Pseudomonadati</taxon>
        <taxon>Pseudomonadota</taxon>
        <taxon>Alphaproteobacteria</taxon>
        <taxon>Hyphomicrobiales</taxon>
        <taxon>Rhizobiaceae</taxon>
        <taxon>Sinorhizobium/Ensifer group</taxon>
        <taxon>Sinorhizobium</taxon>
    </lineage>
</organism>
<dbReference type="Proteomes" id="UP000730739">
    <property type="component" value="Unassembled WGS sequence"/>
</dbReference>
<evidence type="ECO:0000313" key="3">
    <source>
        <dbReference type="Proteomes" id="UP000730739"/>
    </source>
</evidence>
<sequence length="196" mass="21671">MKAPPRKFIVEFKSARRQQTGRTNSIWGKTDFKALTREAEEIAPHLFNSTEATATPKADNRPPVEPNGGIAVEDLGNAEVGRAAINSVETVGVEVSEPQERRRLAADAVVRSEDAPPVSQPLRSSKGGVSRKRRERISVDVREDETGQAKAAEGPISFDELAALDLENQRLKGLLARRIYAENLQLKKMLERFEVT</sequence>
<keyword evidence="3" id="KW-1185">Reference proteome</keyword>
<proteinExistence type="predicted"/>
<evidence type="ECO:0000256" key="1">
    <source>
        <dbReference type="SAM" id="MobiDB-lite"/>
    </source>
</evidence>
<gene>
    <name evidence="2" type="ORF">J2Z31_005434</name>
</gene>
<evidence type="ECO:0008006" key="4">
    <source>
        <dbReference type="Google" id="ProtNLM"/>
    </source>
</evidence>
<feature type="compositionally biased region" description="Basic and acidic residues" evidence="1">
    <location>
        <begin position="136"/>
        <end position="147"/>
    </location>
</feature>
<name>A0ABS4R7M9_9HYPH</name>
<protein>
    <recommendedName>
        <fullName evidence="4">Transposase</fullName>
    </recommendedName>
</protein>
<dbReference type="EMBL" id="JAGILA010000010">
    <property type="protein sequence ID" value="MBP2238893.1"/>
    <property type="molecule type" value="Genomic_DNA"/>
</dbReference>
<evidence type="ECO:0000313" key="2">
    <source>
        <dbReference type="EMBL" id="MBP2238893.1"/>
    </source>
</evidence>
<feature type="region of interest" description="Disordered" evidence="1">
    <location>
        <begin position="107"/>
        <end position="153"/>
    </location>
</feature>
<feature type="region of interest" description="Disordered" evidence="1">
    <location>
        <begin position="46"/>
        <end position="71"/>
    </location>
</feature>
<dbReference type="RefSeq" id="WP_209606293.1">
    <property type="nucleotide sequence ID" value="NZ_JAGILA010000010.1"/>
</dbReference>
<reference evidence="2 3" key="1">
    <citation type="submission" date="2021-03" db="EMBL/GenBank/DDBJ databases">
        <title>Genomic Encyclopedia of Type Strains, Phase IV (KMG-IV): sequencing the most valuable type-strain genomes for metagenomic binning, comparative biology and taxonomic classification.</title>
        <authorList>
            <person name="Goeker M."/>
        </authorList>
    </citation>
    <scope>NUCLEOTIDE SEQUENCE [LARGE SCALE GENOMIC DNA]</scope>
    <source>
        <strain evidence="2 3">DSM 13372</strain>
    </source>
</reference>
<comment type="caution">
    <text evidence="2">The sequence shown here is derived from an EMBL/GenBank/DDBJ whole genome shotgun (WGS) entry which is preliminary data.</text>
</comment>
<accession>A0ABS4R7M9</accession>